<dbReference type="Proteomes" id="UP001501747">
    <property type="component" value="Unassembled WGS sequence"/>
</dbReference>
<gene>
    <name evidence="1" type="ORF">GCM10022247_39490</name>
</gene>
<proteinExistence type="predicted"/>
<reference evidence="2" key="1">
    <citation type="journal article" date="2019" name="Int. J. Syst. Evol. Microbiol.">
        <title>The Global Catalogue of Microorganisms (GCM) 10K type strain sequencing project: providing services to taxonomists for standard genome sequencing and annotation.</title>
        <authorList>
            <consortium name="The Broad Institute Genomics Platform"/>
            <consortium name="The Broad Institute Genome Sequencing Center for Infectious Disease"/>
            <person name="Wu L."/>
            <person name="Ma J."/>
        </authorList>
    </citation>
    <scope>NUCLEOTIDE SEQUENCE [LARGE SCALE GENOMIC DNA]</scope>
    <source>
        <strain evidence="2">JCM 17342</strain>
    </source>
</reference>
<evidence type="ECO:0000313" key="1">
    <source>
        <dbReference type="EMBL" id="GAA4012976.1"/>
    </source>
</evidence>
<comment type="caution">
    <text evidence="1">The sequence shown here is derived from an EMBL/GenBank/DDBJ whole genome shotgun (WGS) entry which is preliminary data.</text>
</comment>
<keyword evidence="2" id="KW-1185">Reference proteome</keyword>
<sequence>MLLQDDRMAAELAAGYDTYTTSTELTMAVGDGYEVVAKSTSTATPVITTTTLIFSCSRC</sequence>
<accession>A0ABP7SKR1</accession>
<name>A0ABP7SKR1_9PSEU</name>
<evidence type="ECO:0000313" key="2">
    <source>
        <dbReference type="Proteomes" id="UP001501747"/>
    </source>
</evidence>
<dbReference type="RefSeq" id="WP_344876859.1">
    <property type="nucleotide sequence ID" value="NZ_BAABAL010000016.1"/>
</dbReference>
<dbReference type="EMBL" id="BAABAL010000016">
    <property type="protein sequence ID" value="GAA4012976.1"/>
    <property type="molecule type" value="Genomic_DNA"/>
</dbReference>
<protein>
    <submittedName>
        <fullName evidence="1">Uncharacterized protein</fullName>
    </submittedName>
</protein>
<organism evidence="1 2">
    <name type="scientific">Allokutzneria multivorans</name>
    <dbReference type="NCBI Taxonomy" id="1142134"/>
    <lineage>
        <taxon>Bacteria</taxon>
        <taxon>Bacillati</taxon>
        <taxon>Actinomycetota</taxon>
        <taxon>Actinomycetes</taxon>
        <taxon>Pseudonocardiales</taxon>
        <taxon>Pseudonocardiaceae</taxon>
        <taxon>Allokutzneria</taxon>
    </lineage>
</organism>